<dbReference type="GO" id="GO:0005524">
    <property type="term" value="F:ATP binding"/>
    <property type="evidence" value="ECO:0007669"/>
    <property type="project" value="UniProtKB-UniRule"/>
</dbReference>
<dbReference type="PANTHER" id="PTHR12213:SF0">
    <property type="entry name" value="CORRINOID ADENOSYLTRANSFERASE MMAB"/>
    <property type="match status" value="1"/>
</dbReference>
<dbReference type="GO" id="GO:0008817">
    <property type="term" value="F:corrinoid adenosyltransferase activity"/>
    <property type="evidence" value="ECO:0007669"/>
    <property type="project" value="TreeGrafter"/>
</dbReference>
<evidence type="ECO:0000256" key="10">
    <source>
        <dbReference type="RuleBase" id="RU366026"/>
    </source>
</evidence>
<dbReference type="Proteomes" id="UP000005408">
    <property type="component" value="Unassembled WGS sequence"/>
</dbReference>
<name>A0A8W8K0X1_MAGGI</name>
<evidence type="ECO:0000259" key="12">
    <source>
        <dbReference type="Pfam" id="PF01923"/>
    </source>
</evidence>
<sequence>MVDMTVVPKLDPSWTRIVSEYPRSSLPKKLNKRTGKAKNSLFEELDVQLYEKGANMVTFHTDTHRLYPWIKTLDSFYYNHLGKCDEFNINWYDDPEIWENPSDNANSIVIEIRDNTNTLVYSITFFVTTGTIRAQGSKYMLFVEKHFPILKLILDKKFKIDATAALEGIERQLKSPQSYSEVVKRSNREENLPISCAATTGPNVLLIGTSNIKGIKEDKLTPAATTTKIIKYTIDETIEYIQTCELCPEVVIFHSLTNDLTKMDPQACVDALAELIKIVKDKWINTTTIISLATPRLDNLGYHTNGQITNALIKQRITEVSYCDHSNMLKDGNPTPDYLSDDKYHLSKKGTSILAANIKKAIHTSLNIPMINRGRSRSRSRINSTRGRGRGSKSFPKIYTKTGDKGTSSTYTGERRSKDDIIFEALGSTDELTSAIGVAAEFCKDQVLVNQLEQVQCVLQDIGSCVATPHSSAREAHLKNTEFKPTFTTDLEKWIDKYTEELPPLKNFILPSGGHCSSHLHVARSICRRTERRVVPLVKANEVSQEPLKYLNRLSDFLFTAARYSAMKDGKEEKIYSRPKSRDDSDSSK</sequence>
<dbReference type="AlphaFoldDB" id="A0A8W8K0X1"/>
<keyword evidence="3 10" id="KW-0808">Transferase</keyword>
<dbReference type="InterPro" id="IPR036514">
    <property type="entry name" value="SGNH_hydro_sf"/>
</dbReference>
<evidence type="ECO:0000256" key="5">
    <source>
        <dbReference type="ARBA" id="ARBA00022840"/>
    </source>
</evidence>
<comment type="subunit">
    <text evidence="2">Homotrimer.</text>
</comment>
<comment type="catalytic activity">
    <reaction evidence="6">
        <text>cob(I)alamin-[corrinoid adenosyltransferase] + ATP = apo-[corrinoid adenosyltransferase] + adenosylcob(III)alamin + triphosphate</text>
        <dbReference type="Rhea" id="RHEA:56796"/>
        <dbReference type="Rhea" id="RHEA-COMP:14743"/>
        <dbReference type="Rhea" id="RHEA-COMP:14744"/>
        <dbReference type="ChEBI" id="CHEBI:18036"/>
        <dbReference type="ChEBI" id="CHEBI:18408"/>
        <dbReference type="ChEBI" id="CHEBI:30616"/>
        <dbReference type="ChEBI" id="CHEBI:60488"/>
        <dbReference type="ChEBI" id="CHEBI:83228"/>
    </reaction>
    <physiologicalReaction direction="left-to-right" evidence="6">
        <dbReference type="Rhea" id="RHEA:56797"/>
    </physiologicalReaction>
</comment>
<comment type="similarity">
    <text evidence="1 10">Belongs to the Cob(I)alamin adenosyltransferase family.</text>
</comment>
<evidence type="ECO:0000256" key="7">
    <source>
        <dbReference type="ARBA" id="ARBA00056747"/>
    </source>
</evidence>
<keyword evidence="5 10" id="KW-0067">ATP-binding</keyword>
<evidence type="ECO:0000256" key="11">
    <source>
        <dbReference type="SAM" id="MobiDB-lite"/>
    </source>
</evidence>
<dbReference type="SUPFAM" id="SSF52266">
    <property type="entry name" value="SGNH hydrolase"/>
    <property type="match status" value="1"/>
</dbReference>
<dbReference type="EnsemblMetazoa" id="G21933.1">
    <property type="protein sequence ID" value="G21933.1:cds"/>
    <property type="gene ID" value="G21933"/>
</dbReference>
<dbReference type="InterPro" id="IPR036451">
    <property type="entry name" value="CblAdoTrfase-like_sf"/>
</dbReference>
<evidence type="ECO:0000313" key="14">
    <source>
        <dbReference type="Proteomes" id="UP000005408"/>
    </source>
</evidence>
<dbReference type="Gene3D" id="1.20.1200.10">
    <property type="entry name" value="Cobalamin adenosyltransferase-like"/>
    <property type="match status" value="1"/>
</dbReference>
<proteinExistence type="inferred from homology"/>
<dbReference type="InterPro" id="IPR029499">
    <property type="entry name" value="PduO-typ"/>
</dbReference>
<dbReference type="FunFam" id="1.20.1200.10:FF:000001">
    <property type="entry name" value="Cob(I)yrinic acid a,c-diamide adenosyltransferase"/>
    <property type="match status" value="1"/>
</dbReference>
<dbReference type="PANTHER" id="PTHR12213">
    <property type="entry name" value="CORRINOID ADENOSYLTRANSFERASE"/>
    <property type="match status" value="1"/>
</dbReference>
<feature type="region of interest" description="Disordered" evidence="11">
    <location>
        <begin position="375"/>
        <end position="413"/>
    </location>
</feature>
<dbReference type="Pfam" id="PF01923">
    <property type="entry name" value="Cob_adeno_trans"/>
    <property type="match status" value="1"/>
</dbReference>
<evidence type="ECO:0000256" key="1">
    <source>
        <dbReference type="ARBA" id="ARBA00007487"/>
    </source>
</evidence>
<dbReference type="Gene3D" id="3.40.50.1110">
    <property type="entry name" value="SGNH hydrolase"/>
    <property type="match status" value="1"/>
</dbReference>
<evidence type="ECO:0000256" key="3">
    <source>
        <dbReference type="ARBA" id="ARBA00022679"/>
    </source>
</evidence>
<dbReference type="GO" id="GO:0009235">
    <property type="term" value="P:cobalamin metabolic process"/>
    <property type="evidence" value="ECO:0007669"/>
    <property type="project" value="UniProtKB-ARBA"/>
</dbReference>
<evidence type="ECO:0000256" key="2">
    <source>
        <dbReference type="ARBA" id="ARBA00011233"/>
    </source>
</evidence>
<keyword evidence="14" id="KW-1185">Reference proteome</keyword>
<evidence type="ECO:0000256" key="4">
    <source>
        <dbReference type="ARBA" id="ARBA00022741"/>
    </source>
</evidence>
<dbReference type="InterPro" id="IPR016030">
    <property type="entry name" value="CblAdoTrfase-like"/>
</dbReference>
<protein>
    <recommendedName>
        <fullName evidence="8">Corrinoid adenosyltransferase MMAB</fullName>
    </recommendedName>
    <alternativeName>
        <fullName evidence="9">ATP:co(I)rrinoid adenosyltransferase MMAB</fullName>
    </alternativeName>
</protein>
<reference evidence="13" key="1">
    <citation type="submission" date="2022-08" db="UniProtKB">
        <authorList>
            <consortium name="EnsemblMetazoa"/>
        </authorList>
    </citation>
    <scope>IDENTIFICATION</scope>
    <source>
        <strain evidence="13">05x7-T-G4-1.051#20</strain>
    </source>
</reference>
<organism evidence="13 14">
    <name type="scientific">Magallana gigas</name>
    <name type="common">Pacific oyster</name>
    <name type="synonym">Crassostrea gigas</name>
    <dbReference type="NCBI Taxonomy" id="29159"/>
    <lineage>
        <taxon>Eukaryota</taxon>
        <taxon>Metazoa</taxon>
        <taxon>Spiralia</taxon>
        <taxon>Lophotrochozoa</taxon>
        <taxon>Mollusca</taxon>
        <taxon>Bivalvia</taxon>
        <taxon>Autobranchia</taxon>
        <taxon>Pteriomorphia</taxon>
        <taxon>Ostreida</taxon>
        <taxon>Ostreoidea</taxon>
        <taxon>Ostreidae</taxon>
        <taxon>Magallana</taxon>
    </lineage>
</organism>
<dbReference type="CDD" id="cd00229">
    <property type="entry name" value="SGNH_hydrolase"/>
    <property type="match status" value="1"/>
</dbReference>
<evidence type="ECO:0000256" key="6">
    <source>
        <dbReference type="ARBA" id="ARBA00051988"/>
    </source>
</evidence>
<accession>A0A8W8K0X1</accession>
<dbReference type="NCBIfam" id="TIGR00636">
    <property type="entry name" value="PduO_Nterm"/>
    <property type="match status" value="1"/>
</dbReference>
<feature type="domain" description="Cobalamin adenosyltransferase-like" evidence="12">
    <location>
        <begin position="398"/>
        <end position="564"/>
    </location>
</feature>
<evidence type="ECO:0000256" key="8">
    <source>
        <dbReference type="ARBA" id="ARBA00071654"/>
    </source>
</evidence>
<comment type="function">
    <text evidence="7">Converts cob(I)alamin to adenosylcobalamin (adenosylcob(III)alamin), a coenzyme for methylmalonyl-CoA mutase, therefore participates in the final step of the vitamin B12 conversion. Generates adenosylcobalamin (AdoCbl) and directly delivers the cofactor to MUT in a transfer that is stimulated by ATP-binding to MMAB and gated by MMAA.</text>
</comment>
<keyword evidence="4 10" id="KW-0547">Nucleotide-binding</keyword>
<evidence type="ECO:0000313" key="13">
    <source>
        <dbReference type="EnsemblMetazoa" id="G21933.1:cds"/>
    </source>
</evidence>
<feature type="region of interest" description="Disordered" evidence="11">
    <location>
        <begin position="570"/>
        <end position="589"/>
    </location>
</feature>
<evidence type="ECO:0000256" key="9">
    <source>
        <dbReference type="ARBA" id="ARBA00075216"/>
    </source>
</evidence>
<dbReference type="SUPFAM" id="SSF89028">
    <property type="entry name" value="Cobalamin adenosyltransferase-like"/>
    <property type="match status" value="1"/>
</dbReference>